<gene>
    <name evidence="1" type="ORF">L1987_46918</name>
</gene>
<reference evidence="1 2" key="2">
    <citation type="journal article" date="2022" name="Mol. Ecol. Resour.">
        <title>The genomes of chicory, endive, great burdock and yacon provide insights into Asteraceae paleo-polyploidization history and plant inulin production.</title>
        <authorList>
            <person name="Fan W."/>
            <person name="Wang S."/>
            <person name="Wang H."/>
            <person name="Wang A."/>
            <person name="Jiang F."/>
            <person name="Liu H."/>
            <person name="Zhao H."/>
            <person name="Xu D."/>
            <person name="Zhang Y."/>
        </authorList>
    </citation>
    <scope>NUCLEOTIDE SEQUENCE [LARGE SCALE GENOMIC DNA]</scope>
    <source>
        <strain evidence="2">cv. Yunnan</strain>
        <tissue evidence="1">Leaves</tissue>
    </source>
</reference>
<evidence type="ECO:0000313" key="1">
    <source>
        <dbReference type="EMBL" id="KAI3777124.1"/>
    </source>
</evidence>
<dbReference type="EMBL" id="CM042032">
    <property type="protein sequence ID" value="KAI3777124.1"/>
    <property type="molecule type" value="Genomic_DNA"/>
</dbReference>
<organism evidence="1 2">
    <name type="scientific">Smallanthus sonchifolius</name>
    <dbReference type="NCBI Taxonomy" id="185202"/>
    <lineage>
        <taxon>Eukaryota</taxon>
        <taxon>Viridiplantae</taxon>
        <taxon>Streptophyta</taxon>
        <taxon>Embryophyta</taxon>
        <taxon>Tracheophyta</taxon>
        <taxon>Spermatophyta</taxon>
        <taxon>Magnoliopsida</taxon>
        <taxon>eudicotyledons</taxon>
        <taxon>Gunneridae</taxon>
        <taxon>Pentapetalae</taxon>
        <taxon>asterids</taxon>
        <taxon>campanulids</taxon>
        <taxon>Asterales</taxon>
        <taxon>Asteraceae</taxon>
        <taxon>Asteroideae</taxon>
        <taxon>Heliantheae alliance</taxon>
        <taxon>Millerieae</taxon>
        <taxon>Smallanthus</taxon>
    </lineage>
</organism>
<comment type="caution">
    <text evidence="1">The sequence shown here is derived from an EMBL/GenBank/DDBJ whole genome shotgun (WGS) entry which is preliminary data.</text>
</comment>
<protein>
    <submittedName>
        <fullName evidence="1">Uncharacterized protein</fullName>
    </submittedName>
</protein>
<evidence type="ECO:0000313" key="2">
    <source>
        <dbReference type="Proteomes" id="UP001056120"/>
    </source>
</evidence>
<sequence length="609" mass="70404">MTGTWAQQSVLKQWEQQFWEYWNDSGSNKSCHWTNTVDRLPSDSQEDTRGSQRTTSPKAIIESAASNILKELDNMTIKQEDELQQNRMHKELDKCLEQKESEMKLLGSREVEALNQQSRAIIKALEEDKRLLQMERDGLQDEIARLEAALGESTAKVQTMNAQNTEADLEAKHEHEIELIKQKSYDAKKRLQDEIHSIKSQKVQLQQKVKQDEGQYRQWKTDHEKQMQQLKKDSRKIEGDLQKLHASYQRQAQISLSISYGLVINPMKSSHPILPLQALQRKTDEAERAAKKLKELQKSHKVPTRREAIAQPRGQTRSGQIKTLKRWLDNELDKVMHVYKLRIDHEKQTMRHAQLKEDLGFLKQQDKPSYGRSRPQRGPSLSPNTRAVRIVSLESKVKSSSAALTKLSSQIQEVGRGHDRASALLEDGRRYTHWEMQRICFSTYSVLLLRQEIEERAVQTARDKTPSKKSKEMKLQAVTIGSGPPLKGKAPISLDIFADMGIESPLPFPESRQLDSNAGICNRPIQVVLKQTQKMIPMAHMSMKKLPLGEQMGKISRWRRSHDEWLIQFKWKWQKPWKLSHLIKTSDQVRNRDETLKGQHLSLRLGPST</sequence>
<name>A0ACB9G148_9ASTR</name>
<reference evidence="2" key="1">
    <citation type="journal article" date="2022" name="Mol. Ecol. Resour.">
        <title>The genomes of chicory, endive, great burdock and yacon provide insights into Asteraceae palaeo-polyploidization history and plant inulin production.</title>
        <authorList>
            <person name="Fan W."/>
            <person name="Wang S."/>
            <person name="Wang H."/>
            <person name="Wang A."/>
            <person name="Jiang F."/>
            <person name="Liu H."/>
            <person name="Zhao H."/>
            <person name="Xu D."/>
            <person name="Zhang Y."/>
        </authorList>
    </citation>
    <scope>NUCLEOTIDE SEQUENCE [LARGE SCALE GENOMIC DNA]</scope>
    <source>
        <strain evidence="2">cv. Yunnan</strain>
    </source>
</reference>
<accession>A0ACB9G148</accession>
<dbReference type="Proteomes" id="UP001056120">
    <property type="component" value="Linkage Group LG15"/>
</dbReference>
<keyword evidence="2" id="KW-1185">Reference proteome</keyword>
<proteinExistence type="predicted"/>